<accession>A0AAP2US87</accession>
<organism evidence="1 2">
    <name type="scientific">Clostridium innocuum</name>
    <dbReference type="NCBI Taxonomy" id="1522"/>
    <lineage>
        <taxon>Bacteria</taxon>
        <taxon>Bacillati</taxon>
        <taxon>Bacillota</taxon>
        <taxon>Clostridia</taxon>
        <taxon>Eubacteriales</taxon>
        <taxon>Clostridiaceae</taxon>
        <taxon>Clostridium</taxon>
    </lineage>
</organism>
<evidence type="ECO:0000313" key="2">
    <source>
        <dbReference type="Proteomes" id="UP001203972"/>
    </source>
</evidence>
<dbReference type="AlphaFoldDB" id="A0AAP2US87"/>
<reference evidence="1" key="1">
    <citation type="journal article" date="2022" name="Clin. Infect. Dis.">
        <title>Association between Clostridium innocuum and antibiotic-associated diarrhea in adults and children: A cross-sectional study and comparative genomics analysis.</title>
        <authorList>
            <person name="Cherny K.E."/>
            <person name="Muscat E.B."/>
            <person name="Balaji A."/>
            <person name="Mukherjee J."/>
            <person name="Ozer E.A."/>
            <person name="Angarone M.P."/>
            <person name="Hauser A.R."/>
            <person name="Sichel J.S."/>
            <person name="Amponsah E."/>
            <person name="Kociolek L.K."/>
        </authorList>
    </citation>
    <scope>NUCLEOTIDE SEQUENCE</scope>
    <source>
        <strain evidence="1">NU1-AC-029v</strain>
    </source>
</reference>
<gene>
    <name evidence="1" type="ORF">MKC95_21770</name>
</gene>
<proteinExistence type="predicted"/>
<name>A0AAP2US87_CLOIN</name>
<dbReference type="EMBL" id="JAKTMA010000065">
    <property type="protein sequence ID" value="MCR0235397.1"/>
    <property type="molecule type" value="Genomic_DNA"/>
</dbReference>
<dbReference type="Proteomes" id="UP001203972">
    <property type="component" value="Unassembled WGS sequence"/>
</dbReference>
<comment type="caution">
    <text evidence="1">The sequence shown here is derived from an EMBL/GenBank/DDBJ whole genome shotgun (WGS) entry which is preliminary data.</text>
</comment>
<sequence length="53" mass="5853">MTFKTPQERFCGVVFSHGAANQDGGKARREAGGGTVTRRAMLQRWRLVRMGDG</sequence>
<protein>
    <submittedName>
        <fullName evidence="1">Uncharacterized protein</fullName>
    </submittedName>
</protein>
<evidence type="ECO:0000313" key="1">
    <source>
        <dbReference type="EMBL" id="MCR0235397.1"/>
    </source>
</evidence>